<comment type="similarity">
    <text evidence="1">Belongs to the acyl-ACP thioesterase family.</text>
</comment>
<dbReference type="SUPFAM" id="SSF54637">
    <property type="entry name" value="Thioesterase/thiol ester dehydrase-isomerase"/>
    <property type="match status" value="2"/>
</dbReference>
<dbReference type="EMBL" id="BTPE01000002">
    <property type="protein sequence ID" value="GMQ32395.1"/>
    <property type="molecule type" value="Genomic_DNA"/>
</dbReference>
<dbReference type="PANTHER" id="PTHR31727:SF6">
    <property type="entry name" value="OLEOYL-ACYL CARRIER PROTEIN THIOESTERASE 1, CHLOROPLASTIC"/>
    <property type="match status" value="1"/>
</dbReference>
<evidence type="ECO:0000256" key="7">
    <source>
        <dbReference type="ARBA" id="ARBA00023160"/>
    </source>
</evidence>
<evidence type="ECO:0000256" key="3">
    <source>
        <dbReference type="ARBA" id="ARBA00022801"/>
    </source>
</evidence>
<evidence type="ECO:0000313" key="11">
    <source>
        <dbReference type="Proteomes" id="UP001307705"/>
    </source>
</evidence>
<evidence type="ECO:0000256" key="2">
    <source>
        <dbReference type="ARBA" id="ARBA00022516"/>
    </source>
</evidence>
<reference evidence="10 11" key="1">
    <citation type="submission" date="2023-08" db="EMBL/GenBank/DDBJ databases">
        <title>Draft genome sequence of Algoriphagus taiwanensis.</title>
        <authorList>
            <person name="Takatani N."/>
            <person name="Hosokawa M."/>
            <person name="Sawabe T."/>
        </authorList>
    </citation>
    <scope>NUCLEOTIDE SEQUENCE [LARGE SCALE GENOMIC DNA]</scope>
    <source>
        <strain evidence="10 11">JCM 19755</strain>
    </source>
</reference>
<gene>
    <name evidence="10" type="ORF">Ataiwa_06670</name>
</gene>
<dbReference type="InterPro" id="IPR045023">
    <property type="entry name" value="FATA/B"/>
</dbReference>
<feature type="domain" description="Acyl-ACP thioesterase-like C-terminal" evidence="9">
    <location>
        <begin position="154"/>
        <end position="211"/>
    </location>
</feature>
<evidence type="ECO:0000259" key="9">
    <source>
        <dbReference type="Pfam" id="PF20791"/>
    </source>
</evidence>
<name>A0ABQ6PYM9_9BACT</name>
<dbReference type="InterPro" id="IPR002864">
    <property type="entry name" value="Acyl-ACP_thioesterase_NHD"/>
</dbReference>
<keyword evidence="3" id="KW-0378">Hydrolase</keyword>
<evidence type="ECO:0000256" key="6">
    <source>
        <dbReference type="ARBA" id="ARBA00023098"/>
    </source>
</evidence>
<comment type="caution">
    <text evidence="10">The sequence shown here is derived from an EMBL/GenBank/DDBJ whole genome shotgun (WGS) entry which is preliminary data.</text>
</comment>
<dbReference type="Proteomes" id="UP001307705">
    <property type="component" value="Unassembled WGS sequence"/>
</dbReference>
<proteinExistence type="inferred from homology"/>
<evidence type="ECO:0000256" key="1">
    <source>
        <dbReference type="ARBA" id="ARBA00006500"/>
    </source>
</evidence>
<evidence type="ECO:0000259" key="8">
    <source>
        <dbReference type="Pfam" id="PF01643"/>
    </source>
</evidence>
<dbReference type="RefSeq" id="WP_338227218.1">
    <property type="nucleotide sequence ID" value="NZ_BTPE01000002.1"/>
</dbReference>
<keyword evidence="5" id="KW-0809">Transit peptide</keyword>
<dbReference type="InterPro" id="IPR049427">
    <property type="entry name" value="Acyl-ACP_TE_C"/>
</dbReference>
<evidence type="ECO:0000256" key="5">
    <source>
        <dbReference type="ARBA" id="ARBA00022946"/>
    </source>
</evidence>
<organism evidence="10 11">
    <name type="scientific">Algoriphagus taiwanensis</name>
    <dbReference type="NCBI Taxonomy" id="1445656"/>
    <lineage>
        <taxon>Bacteria</taxon>
        <taxon>Pseudomonadati</taxon>
        <taxon>Bacteroidota</taxon>
        <taxon>Cytophagia</taxon>
        <taxon>Cytophagales</taxon>
        <taxon>Cyclobacteriaceae</taxon>
        <taxon>Algoriphagus</taxon>
    </lineage>
</organism>
<dbReference type="Pfam" id="PF20791">
    <property type="entry name" value="Acyl-ACP_TE_C"/>
    <property type="match status" value="1"/>
</dbReference>
<evidence type="ECO:0000313" key="10">
    <source>
        <dbReference type="EMBL" id="GMQ32395.1"/>
    </source>
</evidence>
<evidence type="ECO:0008006" key="12">
    <source>
        <dbReference type="Google" id="ProtNLM"/>
    </source>
</evidence>
<keyword evidence="7" id="KW-0275">Fatty acid biosynthesis</keyword>
<feature type="domain" description="Acyl-ACP thioesterase N-terminal hotdog" evidence="8">
    <location>
        <begin position="8"/>
        <end position="125"/>
    </location>
</feature>
<dbReference type="Gene3D" id="3.10.129.10">
    <property type="entry name" value="Hotdog Thioesterase"/>
    <property type="match status" value="1"/>
</dbReference>
<evidence type="ECO:0000256" key="4">
    <source>
        <dbReference type="ARBA" id="ARBA00022832"/>
    </source>
</evidence>
<keyword evidence="11" id="KW-1185">Reference proteome</keyword>
<sequence>MSYPENFQFAKKFEVGSYQVHPHGSIRLSSLADLLQEIAWRHADSGDFGRNLLANQQMWVLSRLEMKMIQPPKWGDPLQIFTGGRGAEKLFAFREFLVWDKNKRPIARAMSSWLLLNSETKRIQRPESVLPPELFDPNKKPAWIPEKLELAGEKIKEETIRVQNSDLDLYQHVNNTSYIRWVENLLAETSLFPNQIKINYLSECHAGDQVTLGLFRLEEGYFVSGTAGNKFVFLAEVLQLKT</sequence>
<dbReference type="PANTHER" id="PTHR31727">
    <property type="entry name" value="OLEOYL-ACYL CARRIER PROTEIN THIOESTERASE 1, CHLOROPLASTIC"/>
    <property type="match status" value="1"/>
</dbReference>
<keyword evidence="6" id="KW-0443">Lipid metabolism</keyword>
<dbReference type="InterPro" id="IPR029069">
    <property type="entry name" value="HotDog_dom_sf"/>
</dbReference>
<protein>
    <recommendedName>
        <fullName evidence="12">Acyl-ACP thioesterase</fullName>
    </recommendedName>
</protein>
<keyword evidence="4" id="KW-0276">Fatty acid metabolism</keyword>
<dbReference type="Pfam" id="PF01643">
    <property type="entry name" value="Acyl-ACP_TE"/>
    <property type="match status" value="1"/>
</dbReference>
<keyword evidence="2" id="KW-0444">Lipid biosynthesis</keyword>
<dbReference type="CDD" id="cd00586">
    <property type="entry name" value="4HBT"/>
    <property type="match status" value="1"/>
</dbReference>
<accession>A0ABQ6PYM9</accession>